<dbReference type="InterPro" id="IPR038573">
    <property type="entry name" value="BrnT_sf"/>
</dbReference>
<dbReference type="Pfam" id="PF04365">
    <property type="entry name" value="BrnT_toxin"/>
    <property type="match status" value="1"/>
</dbReference>
<dbReference type="OrthoDB" id="5297292at2"/>
<proteinExistence type="predicted"/>
<comment type="caution">
    <text evidence="1">The sequence shown here is derived from an EMBL/GenBank/DDBJ whole genome shotgun (WGS) entry which is preliminary data.</text>
</comment>
<protein>
    <recommendedName>
        <fullName evidence="3">BrnT family toxin</fullName>
    </recommendedName>
</protein>
<organism evidence="1 2">
    <name type="scientific">Acidithiobacillus marinus</name>
    <dbReference type="NCBI Taxonomy" id="187490"/>
    <lineage>
        <taxon>Bacteria</taxon>
        <taxon>Pseudomonadati</taxon>
        <taxon>Pseudomonadota</taxon>
        <taxon>Acidithiobacillia</taxon>
        <taxon>Acidithiobacillales</taxon>
        <taxon>Acidithiobacillaceae</taxon>
        <taxon>Acidithiobacillus</taxon>
    </lineage>
</organism>
<dbReference type="AlphaFoldDB" id="A0A2I1DHV4"/>
<evidence type="ECO:0000313" key="1">
    <source>
        <dbReference type="EMBL" id="PKY09452.1"/>
    </source>
</evidence>
<gene>
    <name evidence="1" type="ORF">B1757_14840</name>
</gene>
<name>A0A2I1DHV4_9PROT</name>
<evidence type="ECO:0008006" key="3">
    <source>
        <dbReference type="Google" id="ProtNLM"/>
    </source>
</evidence>
<dbReference type="EMBL" id="MXAV01000062">
    <property type="protein sequence ID" value="PKY09452.1"/>
    <property type="molecule type" value="Genomic_DNA"/>
</dbReference>
<dbReference type="Proteomes" id="UP000234329">
    <property type="component" value="Unassembled WGS sequence"/>
</dbReference>
<dbReference type="RefSeq" id="WP_101539068.1">
    <property type="nucleotide sequence ID" value="NZ_MXAV01000062.1"/>
</dbReference>
<keyword evidence="2" id="KW-1185">Reference proteome</keyword>
<dbReference type="Gene3D" id="3.10.450.530">
    <property type="entry name" value="Ribonuclease toxin, BrnT, of type II toxin-antitoxin system"/>
    <property type="match status" value="1"/>
</dbReference>
<dbReference type="InterPro" id="IPR007460">
    <property type="entry name" value="BrnT_toxin"/>
</dbReference>
<evidence type="ECO:0000313" key="2">
    <source>
        <dbReference type="Proteomes" id="UP000234329"/>
    </source>
</evidence>
<accession>A0A2I1DHV4</accession>
<sequence>MIFEWDEAKRLINLEKHGVDFVDAPKMWVGPMLVAEDTRREYGEPRYIGMGHIEGRLMVVVHTHRSPNVVRVISLRKANSREIHAYESSTNG</sequence>
<reference evidence="1 2" key="1">
    <citation type="submission" date="2017-03" db="EMBL/GenBank/DDBJ databases">
        <title>Draft genime sequence of the acidophilic sulfur-oxidizing bacterium Acidithiobacillus sp. SH, isolated from seawater.</title>
        <authorList>
            <person name="Sharmin S."/>
            <person name="Tokuhisa M."/>
            <person name="Kanao T."/>
            <person name="Kamimura K."/>
        </authorList>
    </citation>
    <scope>NUCLEOTIDE SEQUENCE [LARGE SCALE GENOMIC DNA]</scope>
    <source>
        <strain evidence="1 2">SH</strain>
    </source>
</reference>
<dbReference type="InParanoid" id="A0A2I1DHV4"/>